<feature type="compositionally biased region" description="Low complexity" evidence="1">
    <location>
        <begin position="75"/>
        <end position="84"/>
    </location>
</feature>
<sequence length="338" mass="36513">MFPMKGFDYLNGAKFLLIFPCRNRFSSSSPSSSFSSSTSHPQPSFRPVDYPSPMLPATPSLQQTSFNFPTPPPSDSSSPSSGTFHTVPGMVSPHTPAAFGATSNTCPSDLQDQTSPHSQGQQGEPDTDGSTGPMVQTSGAFTYPNVLPMNTDSEYKPLAASLPCSLPSNGAGTSLSAWKENNCLTLWILVINIQHFNVYLHTPKTLNISINWVKSLGELLRALGVFQLCSFPLLVNNCGKVGLKFRMHTLKLARSSIFDVFLCIDSAPLLLITSLTRFFLSTSADDRNTHPSGEKGVLFAAAAHRVRPVCGWRKREGDLPVYGEDELTGTEAHVGGSH</sequence>
<comment type="caution">
    <text evidence="2">The sequence shown here is derived from an EMBL/GenBank/DDBJ whole genome shotgun (WGS) entry which is preliminary data.</text>
</comment>
<protein>
    <submittedName>
        <fullName evidence="2">Uncharacterized protein</fullName>
    </submittedName>
</protein>
<organism evidence="2 3">
    <name type="scientific">Xenoophorus captivus</name>
    <dbReference type="NCBI Taxonomy" id="1517983"/>
    <lineage>
        <taxon>Eukaryota</taxon>
        <taxon>Metazoa</taxon>
        <taxon>Chordata</taxon>
        <taxon>Craniata</taxon>
        <taxon>Vertebrata</taxon>
        <taxon>Euteleostomi</taxon>
        <taxon>Actinopterygii</taxon>
        <taxon>Neopterygii</taxon>
        <taxon>Teleostei</taxon>
        <taxon>Neoteleostei</taxon>
        <taxon>Acanthomorphata</taxon>
        <taxon>Ovalentaria</taxon>
        <taxon>Atherinomorphae</taxon>
        <taxon>Cyprinodontiformes</taxon>
        <taxon>Goodeidae</taxon>
        <taxon>Xenoophorus</taxon>
    </lineage>
</organism>
<feature type="compositionally biased region" description="Polar residues" evidence="1">
    <location>
        <begin position="101"/>
        <end position="137"/>
    </location>
</feature>
<accession>A0ABV0R6H6</accession>
<gene>
    <name evidence="2" type="ORF">XENOCAPTIV_028363</name>
</gene>
<evidence type="ECO:0000313" key="2">
    <source>
        <dbReference type="EMBL" id="MEQ2203303.1"/>
    </source>
</evidence>
<proteinExistence type="predicted"/>
<feature type="compositionally biased region" description="Low complexity" evidence="1">
    <location>
        <begin position="29"/>
        <end position="45"/>
    </location>
</feature>
<dbReference type="EMBL" id="JAHRIN010034380">
    <property type="protein sequence ID" value="MEQ2203303.1"/>
    <property type="molecule type" value="Genomic_DNA"/>
</dbReference>
<evidence type="ECO:0000313" key="3">
    <source>
        <dbReference type="Proteomes" id="UP001434883"/>
    </source>
</evidence>
<dbReference type="Proteomes" id="UP001434883">
    <property type="component" value="Unassembled WGS sequence"/>
</dbReference>
<feature type="region of interest" description="Disordered" evidence="1">
    <location>
        <begin position="29"/>
        <end position="137"/>
    </location>
</feature>
<keyword evidence="3" id="KW-1185">Reference proteome</keyword>
<evidence type="ECO:0000256" key="1">
    <source>
        <dbReference type="SAM" id="MobiDB-lite"/>
    </source>
</evidence>
<reference evidence="2 3" key="1">
    <citation type="submission" date="2021-06" db="EMBL/GenBank/DDBJ databases">
        <authorList>
            <person name="Palmer J.M."/>
        </authorList>
    </citation>
    <scope>NUCLEOTIDE SEQUENCE [LARGE SCALE GENOMIC DNA]</scope>
    <source>
        <strain evidence="2 3">XC_2019</strain>
        <tissue evidence="2">Muscle</tissue>
    </source>
</reference>
<name>A0ABV0R6H6_9TELE</name>